<dbReference type="InterPro" id="IPR043504">
    <property type="entry name" value="Peptidase_S1_PA_chymotrypsin"/>
</dbReference>
<dbReference type="EnsemblMetazoa" id="MDOA006757-RA">
    <property type="protein sequence ID" value="MDOA006757-PA"/>
    <property type="gene ID" value="MDOA006757"/>
</dbReference>
<keyword evidence="8" id="KW-0325">Glycoprotein</keyword>
<keyword evidence="4 10" id="KW-0720">Serine protease</keyword>
<dbReference type="InterPro" id="IPR051487">
    <property type="entry name" value="Ser/Thr_Proteases_Immune/Dev"/>
</dbReference>
<evidence type="ECO:0000256" key="8">
    <source>
        <dbReference type="ARBA" id="ARBA00023180"/>
    </source>
</evidence>
<evidence type="ECO:0000256" key="3">
    <source>
        <dbReference type="ARBA" id="ARBA00022801"/>
    </source>
</evidence>
<organism evidence="14">
    <name type="scientific">Musca domestica</name>
    <name type="common">House fly</name>
    <dbReference type="NCBI Taxonomy" id="7370"/>
    <lineage>
        <taxon>Eukaryota</taxon>
        <taxon>Metazoa</taxon>
        <taxon>Ecdysozoa</taxon>
        <taxon>Arthropoda</taxon>
        <taxon>Hexapoda</taxon>
        <taxon>Insecta</taxon>
        <taxon>Pterygota</taxon>
        <taxon>Neoptera</taxon>
        <taxon>Endopterygota</taxon>
        <taxon>Diptera</taxon>
        <taxon>Brachycera</taxon>
        <taxon>Muscomorpha</taxon>
        <taxon>Muscoidea</taxon>
        <taxon>Muscidae</taxon>
        <taxon>Musca</taxon>
    </lineage>
</organism>
<evidence type="ECO:0000256" key="10">
    <source>
        <dbReference type="RuleBase" id="RU363034"/>
    </source>
</evidence>
<dbReference type="Gene3D" id="2.40.10.10">
    <property type="entry name" value="Trypsin-like serine proteases"/>
    <property type="match status" value="2"/>
</dbReference>
<reference evidence="14" key="1">
    <citation type="submission" date="2020-05" db="UniProtKB">
        <authorList>
            <consortium name="EnsemblMetazoa"/>
        </authorList>
    </citation>
    <scope>IDENTIFICATION</scope>
    <source>
        <strain evidence="14">Aabys</strain>
    </source>
</reference>
<evidence type="ECO:0000256" key="11">
    <source>
        <dbReference type="RuleBase" id="RU366078"/>
    </source>
</evidence>
<dbReference type="SMART" id="SM00680">
    <property type="entry name" value="CLIP"/>
    <property type="match status" value="1"/>
</dbReference>
<dbReference type="KEGG" id="mde:101898203"/>
<keyword evidence="7" id="KW-1015">Disulfide bond</keyword>
<dbReference type="eggNOG" id="KOG3627">
    <property type="taxonomic scope" value="Eukaryota"/>
</dbReference>
<dbReference type="InterPro" id="IPR009003">
    <property type="entry name" value="Peptidase_S1_PA"/>
</dbReference>
<dbReference type="PROSITE" id="PS00135">
    <property type="entry name" value="TRYPSIN_SER"/>
    <property type="match status" value="1"/>
</dbReference>
<dbReference type="STRING" id="7370.A0A1I8MNA2"/>
<dbReference type="EC" id="3.4.21.-" evidence="10"/>
<dbReference type="AlphaFoldDB" id="A0A1I8MNA2"/>
<comment type="similarity">
    <text evidence="9 11">Belongs to the peptidase S1 family. CLIP subfamily.</text>
</comment>
<dbReference type="GO" id="GO:0005576">
    <property type="term" value="C:extracellular region"/>
    <property type="evidence" value="ECO:0007669"/>
    <property type="project" value="UniProtKB-SubCell"/>
</dbReference>
<keyword evidence="11" id="KW-0964">Secreted</keyword>
<dbReference type="PROSITE" id="PS50240">
    <property type="entry name" value="TRYPSIN_DOM"/>
    <property type="match status" value="1"/>
</dbReference>
<dbReference type="Gene3D" id="3.30.1640.30">
    <property type="match status" value="1"/>
</dbReference>
<dbReference type="VEuPathDB" id="VectorBase:MDOA006757"/>
<dbReference type="InterPro" id="IPR022700">
    <property type="entry name" value="CLIP"/>
</dbReference>
<evidence type="ECO:0000256" key="4">
    <source>
        <dbReference type="ARBA" id="ARBA00022825"/>
    </source>
</evidence>
<dbReference type="InterPro" id="IPR001254">
    <property type="entry name" value="Trypsin_dom"/>
</dbReference>
<keyword evidence="1 10" id="KW-0645">Protease</keyword>
<dbReference type="OrthoDB" id="9028152at2759"/>
<dbReference type="Pfam" id="PF12032">
    <property type="entry name" value="CLIP"/>
    <property type="match status" value="1"/>
</dbReference>
<comment type="domain">
    <text evidence="11">The clip domain consists of 35-55 residues which are 'knitted' together usually by 3 conserved disulfide bonds forming a clip-like compact structure.</text>
</comment>
<keyword evidence="3 10" id="KW-0378">Hydrolase</keyword>
<dbReference type="FunFam" id="2.40.10.10:FF:000028">
    <property type="entry name" value="Serine protease easter"/>
    <property type="match status" value="1"/>
</dbReference>
<evidence type="ECO:0000256" key="5">
    <source>
        <dbReference type="ARBA" id="ARBA00022837"/>
    </source>
</evidence>
<evidence type="ECO:0000256" key="6">
    <source>
        <dbReference type="ARBA" id="ARBA00023145"/>
    </source>
</evidence>
<dbReference type="GO" id="GO:0006508">
    <property type="term" value="P:proteolysis"/>
    <property type="evidence" value="ECO:0007669"/>
    <property type="project" value="UniProtKB-KW"/>
</dbReference>
<dbReference type="RefSeq" id="XP_005185513.2">
    <property type="nucleotide sequence ID" value="XM_005185456.4"/>
</dbReference>
<dbReference type="InterPro" id="IPR018114">
    <property type="entry name" value="TRYPSIN_HIS"/>
</dbReference>
<dbReference type="InterPro" id="IPR033116">
    <property type="entry name" value="TRYPSIN_SER"/>
</dbReference>
<dbReference type="PROSITE" id="PS51888">
    <property type="entry name" value="CLIP"/>
    <property type="match status" value="1"/>
</dbReference>
<sequence>MFTSLVRNFCLVICLCAAAKADSILAYGTCVNPHQESGICIKIIECNYLLNILNTNLTDVNRKFLADSQCGVDGTQESAAKKILVCCPERFRNNRSSNSLKDPTPGNQLPQPGECGKNLSKRILGGNVTEIDEFPWMALIQYKTAPDRFGFYCGGSLINSRYVLTAGHCLKHPDMPPSWELYGVRLGEWDLTLDPDCTVDNGVRDCIEPYVDVRIDYAIAHPSYIPTSKDQFNDIAIIRLMDSVGHFKHLIPICLPVASSIRTKLFTGHAMDVAGWGVTEKGTASAVKLKIMVNVWNVTRCQKTYQTFQMAINSDYQMCAGGEDGIDTCRGDSGGPLMVIETVEKRNVYFAAGVVSYGPRPCGLEGWPGVYTRVGSYMDWIIANMLP</sequence>
<name>A0A1I8MNA2_MUSDO</name>
<evidence type="ECO:0000259" key="13">
    <source>
        <dbReference type="PROSITE" id="PS51888"/>
    </source>
</evidence>
<comment type="subcellular location">
    <subcellularLocation>
        <location evidence="11">Secreted</location>
    </subcellularLocation>
</comment>
<gene>
    <name evidence="14" type="primary">101898203</name>
</gene>
<protein>
    <recommendedName>
        <fullName evidence="11">CLIP domain-containing serine protease</fullName>
        <ecNumber evidence="10">3.4.21.-</ecNumber>
    </recommendedName>
</protein>
<feature type="signal peptide" evidence="11">
    <location>
        <begin position="1"/>
        <end position="21"/>
    </location>
</feature>
<dbReference type="PROSITE" id="PS00134">
    <property type="entry name" value="TRYPSIN_HIS"/>
    <property type="match status" value="1"/>
</dbReference>
<evidence type="ECO:0000256" key="2">
    <source>
        <dbReference type="ARBA" id="ARBA00022729"/>
    </source>
</evidence>
<feature type="domain" description="Peptidase S1" evidence="12">
    <location>
        <begin position="123"/>
        <end position="386"/>
    </location>
</feature>
<dbReference type="Pfam" id="PF00089">
    <property type="entry name" value="Trypsin"/>
    <property type="match status" value="1"/>
</dbReference>
<dbReference type="SUPFAM" id="SSF50494">
    <property type="entry name" value="Trypsin-like serine proteases"/>
    <property type="match status" value="1"/>
</dbReference>
<evidence type="ECO:0000256" key="9">
    <source>
        <dbReference type="ARBA" id="ARBA00024195"/>
    </source>
</evidence>
<evidence type="ECO:0000256" key="1">
    <source>
        <dbReference type="ARBA" id="ARBA00022670"/>
    </source>
</evidence>
<keyword evidence="6" id="KW-0865">Zymogen</keyword>
<dbReference type="PRINTS" id="PR00722">
    <property type="entry name" value="CHYMOTRYPSIN"/>
</dbReference>
<dbReference type="CDD" id="cd00190">
    <property type="entry name" value="Tryp_SPc"/>
    <property type="match status" value="1"/>
</dbReference>
<dbReference type="VEuPathDB" id="VectorBase:MDOMA2_015903"/>
<feature type="domain" description="Clip" evidence="13">
    <location>
        <begin position="29"/>
        <end position="87"/>
    </location>
</feature>
<proteinExistence type="inferred from homology"/>
<evidence type="ECO:0000259" key="12">
    <source>
        <dbReference type="PROSITE" id="PS50240"/>
    </source>
</evidence>
<dbReference type="FunFam" id="2.40.10.10:FF:000084">
    <property type="entry name" value="Serine protease easter"/>
    <property type="match status" value="1"/>
</dbReference>
<evidence type="ECO:0000313" key="14">
    <source>
        <dbReference type="EnsemblMetazoa" id="MDOA006757-PA"/>
    </source>
</evidence>
<evidence type="ECO:0000256" key="7">
    <source>
        <dbReference type="ARBA" id="ARBA00023157"/>
    </source>
</evidence>
<accession>A0A1I8MNA2</accession>
<keyword evidence="2 11" id="KW-0732">Signal</keyword>
<feature type="chain" id="PRO_5044514255" description="CLIP domain-containing serine protease" evidence="11">
    <location>
        <begin position="22"/>
        <end position="387"/>
    </location>
</feature>
<dbReference type="InterPro" id="IPR001314">
    <property type="entry name" value="Peptidase_S1A"/>
</dbReference>
<dbReference type="PANTHER" id="PTHR24256">
    <property type="entry name" value="TRYPTASE-RELATED"/>
    <property type="match status" value="1"/>
</dbReference>
<dbReference type="InterPro" id="IPR038565">
    <property type="entry name" value="CLIP_sf"/>
</dbReference>
<dbReference type="SMART" id="SM00020">
    <property type="entry name" value="Tryp_SPc"/>
    <property type="match status" value="1"/>
</dbReference>
<keyword evidence="5" id="KW-0106">Calcium</keyword>
<dbReference type="GO" id="GO:0004252">
    <property type="term" value="F:serine-type endopeptidase activity"/>
    <property type="evidence" value="ECO:0007669"/>
    <property type="project" value="UniProtKB-UniRule"/>
</dbReference>